<evidence type="ECO:0008006" key="4">
    <source>
        <dbReference type="Google" id="ProtNLM"/>
    </source>
</evidence>
<feature type="chain" id="PRO_5034732946" description="Beta-microseminoprotein-like" evidence="1">
    <location>
        <begin position="21"/>
        <end position="103"/>
    </location>
</feature>
<protein>
    <recommendedName>
        <fullName evidence="4">Beta-microseminoprotein-like</fullName>
    </recommendedName>
</protein>
<evidence type="ECO:0000313" key="2">
    <source>
        <dbReference type="Ensembl" id="ENSCLMP00005025231.1"/>
    </source>
</evidence>
<feature type="signal peptide" evidence="1">
    <location>
        <begin position="1"/>
        <end position="20"/>
    </location>
</feature>
<evidence type="ECO:0000256" key="1">
    <source>
        <dbReference type="SAM" id="SignalP"/>
    </source>
</evidence>
<accession>A0A8C2ZCK7</accession>
<proteinExistence type="predicted"/>
<sequence>MKKYLALALLLCALASMSNASCFHKATKPVNNRCQDHVDKTWHDVGSSWRNSQCYDCTCDSCCTGLDLKICEYKLFKRNNPTVPCPIFFSGRKYKLKICVRLK</sequence>
<dbReference type="Gene3D" id="2.60.40.1900">
    <property type="entry name" value="Beta-microseminoprotein (PSP94) domain"/>
    <property type="match status" value="1"/>
</dbReference>
<evidence type="ECO:0000313" key="3">
    <source>
        <dbReference type="Proteomes" id="UP000694565"/>
    </source>
</evidence>
<dbReference type="GeneTree" id="ENSGT01150000288135"/>
<name>A0A8C2ZCK7_CYCLU</name>
<dbReference type="Ensembl" id="ENSCLMT00005026368.1">
    <property type="protein sequence ID" value="ENSCLMP00005025231.1"/>
    <property type="gene ID" value="ENSCLMG00005012392.1"/>
</dbReference>
<reference evidence="2" key="2">
    <citation type="submission" date="2025-09" db="UniProtKB">
        <authorList>
            <consortium name="Ensembl"/>
        </authorList>
    </citation>
    <scope>IDENTIFICATION</scope>
</reference>
<dbReference type="AlphaFoldDB" id="A0A8C2ZCK7"/>
<dbReference type="Proteomes" id="UP000694565">
    <property type="component" value="Unplaced"/>
</dbReference>
<organism evidence="2 3">
    <name type="scientific">Cyclopterus lumpus</name>
    <name type="common">Lumpsucker</name>
    <dbReference type="NCBI Taxonomy" id="8103"/>
    <lineage>
        <taxon>Eukaryota</taxon>
        <taxon>Metazoa</taxon>
        <taxon>Chordata</taxon>
        <taxon>Craniata</taxon>
        <taxon>Vertebrata</taxon>
        <taxon>Euteleostomi</taxon>
        <taxon>Actinopterygii</taxon>
        <taxon>Neopterygii</taxon>
        <taxon>Teleostei</taxon>
        <taxon>Neoteleostei</taxon>
        <taxon>Acanthomorphata</taxon>
        <taxon>Eupercaria</taxon>
        <taxon>Perciformes</taxon>
        <taxon>Cottioidei</taxon>
        <taxon>Cottales</taxon>
        <taxon>Cyclopteridae</taxon>
        <taxon>Cyclopterus</taxon>
    </lineage>
</organism>
<reference evidence="2" key="1">
    <citation type="submission" date="2025-08" db="UniProtKB">
        <authorList>
            <consortium name="Ensembl"/>
        </authorList>
    </citation>
    <scope>IDENTIFICATION</scope>
</reference>
<keyword evidence="3" id="KW-1185">Reference proteome</keyword>
<keyword evidence="1" id="KW-0732">Signal</keyword>